<keyword evidence="1" id="KW-0418">Kinase</keyword>
<comment type="caution">
    <text evidence="1">The sequence shown here is derived from an EMBL/GenBank/DDBJ whole genome shotgun (WGS) entry which is preliminary data.</text>
</comment>
<keyword evidence="2" id="KW-1185">Reference proteome</keyword>
<dbReference type="Proteomes" id="UP000827872">
    <property type="component" value="Linkage Group LG03"/>
</dbReference>
<gene>
    <name evidence="1" type="primary">MAP2K6</name>
    <name evidence="1" type="ORF">K3G42_030199</name>
</gene>
<evidence type="ECO:0000313" key="2">
    <source>
        <dbReference type="Proteomes" id="UP000827872"/>
    </source>
</evidence>
<keyword evidence="1" id="KW-0808">Transferase</keyword>
<organism evidence="1 2">
    <name type="scientific">Sphaerodactylus townsendi</name>
    <dbReference type="NCBI Taxonomy" id="933632"/>
    <lineage>
        <taxon>Eukaryota</taxon>
        <taxon>Metazoa</taxon>
        <taxon>Chordata</taxon>
        <taxon>Craniata</taxon>
        <taxon>Vertebrata</taxon>
        <taxon>Euteleostomi</taxon>
        <taxon>Lepidosauria</taxon>
        <taxon>Squamata</taxon>
        <taxon>Bifurcata</taxon>
        <taxon>Gekkota</taxon>
        <taxon>Sphaerodactylidae</taxon>
        <taxon>Sphaerodactylus</taxon>
    </lineage>
</organism>
<protein>
    <submittedName>
        <fullName evidence="1">Dual specificity mitogen-activated protein kinase kinase 6</fullName>
    </submittedName>
</protein>
<dbReference type="EMBL" id="CM037616">
    <property type="protein sequence ID" value="KAH7993272.1"/>
    <property type="molecule type" value="Genomic_DNA"/>
</dbReference>
<proteinExistence type="predicted"/>
<evidence type="ECO:0000313" key="1">
    <source>
        <dbReference type="EMBL" id="KAH7993272.1"/>
    </source>
</evidence>
<name>A0ACB8ELV2_9SAUR</name>
<accession>A0ACB8ELV2</accession>
<sequence>MGLTLQRIRATVNSQEQKRLLMDLDISMRTVDCHFTVTFYGALFREGDVWICMELMDTSLDKFYKQVLDKGLTIPEDILGKIAVSIVKALEHLHSKLSVIHRDVKPSNVLINTLGQVKMCDFGISGYLVDSVAKTMDAGCKPYMAIELAILRFPYDSWGTPFQQLKQVVEEPSPQLPGDKFSPEFVDFTSQWSLMRMQYEYEEKQKVVIKKKFGCRDPEGCLNGFSFFLSALPSLQLLESVLMSVISSAGLCLLGV</sequence>
<reference evidence="1" key="1">
    <citation type="submission" date="2021-08" db="EMBL/GenBank/DDBJ databases">
        <title>The first chromosome-level gecko genome reveals the dynamic sex chromosomes of Neotropical dwarf geckos (Sphaerodactylidae: Sphaerodactylus).</title>
        <authorList>
            <person name="Pinto B.J."/>
            <person name="Keating S.E."/>
            <person name="Gamble T."/>
        </authorList>
    </citation>
    <scope>NUCLEOTIDE SEQUENCE</scope>
    <source>
        <strain evidence="1">TG3544</strain>
    </source>
</reference>